<evidence type="ECO:0000256" key="1">
    <source>
        <dbReference type="SAM" id="MobiDB-lite"/>
    </source>
</evidence>
<proteinExistence type="predicted"/>
<reference evidence="2 3" key="1">
    <citation type="journal article" date="2024" name="Science">
        <title>Giant polyketide synthase enzymes in the biosynthesis of giant marine polyether toxins.</title>
        <authorList>
            <person name="Fallon T.R."/>
            <person name="Shende V.V."/>
            <person name="Wierzbicki I.H."/>
            <person name="Pendleton A.L."/>
            <person name="Watervoot N.F."/>
            <person name="Auber R.P."/>
            <person name="Gonzalez D.J."/>
            <person name="Wisecaver J.H."/>
            <person name="Moore B.S."/>
        </authorList>
    </citation>
    <scope>NUCLEOTIDE SEQUENCE [LARGE SCALE GENOMIC DNA]</scope>
    <source>
        <strain evidence="2 3">12B1</strain>
    </source>
</reference>
<sequence length="101" mass="11280">MNMRPPENEGDGNLPESGVDWDRAWMAELEKRKAGASEWRPEGREAVTSEQVTQAKAKRAADDMTLTLQQASSDWRFWMATIAFISVATAILGQPTSEGFY</sequence>
<dbReference type="AlphaFoldDB" id="A0AB34K3Y2"/>
<gene>
    <name evidence="2" type="ORF">AB1Y20_000099</name>
</gene>
<feature type="region of interest" description="Disordered" evidence="1">
    <location>
        <begin position="1"/>
        <end position="52"/>
    </location>
</feature>
<protein>
    <submittedName>
        <fullName evidence="2">Uncharacterized protein</fullName>
    </submittedName>
</protein>
<evidence type="ECO:0000313" key="2">
    <source>
        <dbReference type="EMBL" id="KAL1529139.1"/>
    </source>
</evidence>
<keyword evidence="3" id="KW-1185">Reference proteome</keyword>
<dbReference type="EMBL" id="JBGBPQ010000001">
    <property type="protein sequence ID" value="KAL1529139.1"/>
    <property type="molecule type" value="Genomic_DNA"/>
</dbReference>
<feature type="compositionally biased region" description="Basic and acidic residues" evidence="1">
    <location>
        <begin position="20"/>
        <end position="47"/>
    </location>
</feature>
<dbReference type="Proteomes" id="UP001515480">
    <property type="component" value="Unassembled WGS sequence"/>
</dbReference>
<organism evidence="2 3">
    <name type="scientific">Prymnesium parvum</name>
    <name type="common">Toxic golden alga</name>
    <dbReference type="NCBI Taxonomy" id="97485"/>
    <lineage>
        <taxon>Eukaryota</taxon>
        <taxon>Haptista</taxon>
        <taxon>Haptophyta</taxon>
        <taxon>Prymnesiophyceae</taxon>
        <taxon>Prymnesiales</taxon>
        <taxon>Prymnesiaceae</taxon>
        <taxon>Prymnesium</taxon>
    </lineage>
</organism>
<comment type="caution">
    <text evidence="2">The sequence shown here is derived from an EMBL/GenBank/DDBJ whole genome shotgun (WGS) entry which is preliminary data.</text>
</comment>
<accession>A0AB34K3Y2</accession>
<name>A0AB34K3Y2_PRYPA</name>
<evidence type="ECO:0000313" key="3">
    <source>
        <dbReference type="Proteomes" id="UP001515480"/>
    </source>
</evidence>